<evidence type="ECO:0000256" key="3">
    <source>
        <dbReference type="SAM" id="MobiDB-lite"/>
    </source>
</evidence>
<evidence type="ECO:0000313" key="7">
    <source>
        <dbReference type="Proteomes" id="UP000578449"/>
    </source>
</evidence>
<evidence type="ECO:0000259" key="5">
    <source>
        <dbReference type="Pfam" id="PF25990"/>
    </source>
</evidence>
<keyword evidence="7" id="KW-1185">Reference proteome</keyword>
<comment type="caution">
    <text evidence="6">The sequence shown here is derived from an EMBL/GenBank/DDBJ whole genome shotgun (WGS) entry which is preliminary data.</text>
</comment>
<dbReference type="SUPFAM" id="SSF111369">
    <property type="entry name" value="HlyD-like secretion proteins"/>
    <property type="match status" value="1"/>
</dbReference>
<dbReference type="GO" id="GO:0030313">
    <property type="term" value="C:cell envelope"/>
    <property type="evidence" value="ECO:0007669"/>
    <property type="project" value="UniProtKB-SubCell"/>
</dbReference>
<feature type="domain" description="YknX-like beta-barrel" evidence="5">
    <location>
        <begin position="209"/>
        <end position="283"/>
    </location>
</feature>
<proteinExistence type="predicted"/>
<organism evidence="6 7">
    <name type="scientific">Thermocatellispora tengchongensis</name>
    <dbReference type="NCBI Taxonomy" id="1073253"/>
    <lineage>
        <taxon>Bacteria</taxon>
        <taxon>Bacillati</taxon>
        <taxon>Actinomycetota</taxon>
        <taxon>Actinomycetes</taxon>
        <taxon>Streptosporangiales</taxon>
        <taxon>Streptosporangiaceae</taxon>
        <taxon>Thermocatellispora</taxon>
    </lineage>
</organism>
<dbReference type="InterPro" id="IPR058636">
    <property type="entry name" value="Beta-barrel_YknX"/>
</dbReference>
<evidence type="ECO:0000256" key="1">
    <source>
        <dbReference type="ARBA" id="ARBA00004196"/>
    </source>
</evidence>
<evidence type="ECO:0000256" key="2">
    <source>
        <dbReference type="ARBA" id="ARBA00023054"/>
    </source>
</evidence>
<sequence>MKLSLRRRALIVNGALAVLLAGGVGAAYASLTGETGAGAALPATVAVTRGTVMASVSASGSVESARTRSLDFTGGGTVESINVKAGDRVKKGQVLARLDDTEAAENLDAARASLEAAEDGDTGTASGYSQYVNALNAYKQAKRAYEGTVLKAPFSGTIISVNGTAGGSVGGSSGGTGGGSTGSTASTGSTTGATGSGGFIELADTGKLRIVGTFTEADVTRLKVGQAATVSFDALPGVSAGGKVTQIDPVAQTSDNVVRYPVTISLSDVPAQVRLGQTASVQVVVDRAEDVLTVPSTAVRTAGGQSTVILVRGGTQTTARVEVGVKGDQATEIRSGLNEGDLVVRQANATATTGQQGFPGLGGGLGGGVRIGGGGGNR</sequence>
<dbReference type="Gene3D" id="2.40.420.20">
    <property type="match status" value="1"/>
</dbReference>
<dbReference type="InterPro" id="IPR058647">
    <property type="entry name" value="BSH_CzcB-like"/>
</dbReference>
<dbReference type="AlphaFoldDB" id="A0A840PP89"/>
<dbReference type="Gene3D" id="2.40.30.170">
    <property type="match status" value="1"/>
</dbReference>
<feature type="compositionally biased region" description="Gly residues" evidence="3">
    <location>
        <begin position="170"/>
        <end position="181"/>
    </location>
</feature>
<feature type="domain" description="CzcB-like barrel-sandwich hybrid" evidence="4">
    <location>
        <begin position="75"/>
        <end position="170"/>
    </location>
</feature>
<dbReference type="Gene3D" id="2.40.50.100">
    <property type="match status" value="1"/>
</dbReference>
<feature type="compositionally biased region" description="Low complexity" evidence="3">
    <location>
        <begin position="182"/>
        <end position="193"/>
    </location>
</feature>
<comment type="subcellular location">
    <subcellularLocation>
        <location evidence="1">Cell envelope</location>
    </subcellularLocation>
</comment>
<dbReference type="InterPro" id="IPR050465">
    <property type="entry name" value="UPF0194_transport"/>
</dbReference>
<evidence type="ECO:0000259" key="4">
    <source>
        <dbReference type="Pfam" id="PF25973"/>
    </source>
</evidence>
<evidence type="ECO:0000313" key="6">
    <source>
        <dbReference type="EMBL" id="MBB5139530.1"/>
    </source>
</evidence>
<name>A0A840PP89_9ACTN</name>
<dbReference type="EMBL" id="JACHGN010000030">
    <property type="protein sequence ID" value="MBB5139530.1"/>
    <property type="molecule type" value="Genomic_DNA"/>
</dbReference>
<accession>A0A840PP89</accession>
<dbReference type="PANTHER" id="PTHR32347">
    <property type="entry name" value="EFFLUX SYSTEM COMPONENT YKNX-RELATED"/>
    <property type="match status" value="1"/>
</dbReference>
<dbReference type="RefSeq" id="WP_185056356.1">
    <property type="nucleotide sequence ID" value="NZ_BAABIX010000032.1"/>
</dbReference>
<dbReference type="Pfam" id="PF25973">
    <property type="entry name" value="BSH_CzcB"/>
    <property type="match status" value="1"/>
</dbReference>
<dbReference type="Pfam" id="PF25990">
    <property type="entry name" value="Beta-barrel_YknX"/>
    <property type="match status" value="1"/>
</dbReference>
<keyword evidence="2" id="KW-0175">Coiled coil</keyword>
<dbReference type="Proteomes" id="UP000578449">
    <property type="component" value="Unassembled WGS sequence"/>
</dbReference>
<gene>
    <name evidence="6" type="ORF">HNP84_009293</name>
</gene>
<reference evidence="6 7" key="1">
    <citation type="submission" date="2020-08" db="EMBL/GenBank/DDBJ databases">
        <title>Genomic Encyclopedia of Type Strains, Phase IV (KMG-IV): sequencing the most valuable type-strain genomes for metagenomic binning, comparative biology and taxonomic classification.</title>
        <authorList>
            <person name="Goeker M."/>
        </authorList>
    </citation>
    <scope>NUCLEOTIDE SEQUENCE [LARGE SCALE GENOMIC DNA]</scope>
    <source>
        <strain evidence="6 7">DSM 45615</strain>
    </source>
</reference>
<feature type="region of interest" description="Disordered" evidence="3">
    <location>
        <begin position="170"/>
        <end position="196"/>
    </location>
</feature>
<protein>
    <submittedName>
        <fullName evidence="6">Macrolide-specific efflux system membrane fusion protein</fullName>
    </submittedName>
</protein>